<evidence type="ECO:0000313" key="3">
    <source>
        <dbReference type="Proteomes" id="UP000729733"/>
    </source>
</evidence>
<gene>
    <name evidence="2" type="ORF">I4641_01020</name>
</gene>
<feature type="repeat" description="TPR" evidence="1">
    <location>
        <begin position="332"/>
        <end position="365"/>
    </location>
</feature>
<organism evidence="2 3">
    <name type="scientific">Waterburya agarophytonicola KI4</name>
    <dbReference type="NCBI Taxonomy" id="2874699"/>
    <lineage>
        <taxon>Bacteria</taxon>
        <taxon>Bacillati</taxon>
        <taxon>Cyanobacteriota</taxon>
        <taxon>Cyanophyceae</taxon>
        <taxon>Pleurocapsales</taxon>
        <taxon>Hyellaceae</taxon>
        <taxon>Waterburya</taxon>
        <taxon>Waterburya agarophytonicola</taxon>
    </lineage>
</organism>
<dbReference type="Gene3D" id="1.25.40.10">
    <property type="entry name" value="Tetratricopeptide repeat domain"/>
    <property type="match status" value="2"/>
</dbReference>
<name>A0A964BP32_9CYAN</name>
<feature type="repeat" description="TPR" evidence="1">
    <location>
        <begin position="372"/>
        <end position="405"/>
    </location>
</feature>
<comment type="caution">
    <text evidence="2">The sequence shown here is derived from an EMBL/GenBank/DDBJ whole genome shotgun (WGS) entry which is preliminary data.</text>
</comment>
<dbReference type="RefSeq" id="WP_229638565.1">
    <property type="nucleotide sequence ID" value="NZ_JADWDC010000002.1"/>
</dbReference>
<dbReference type="SUPFAM" id="SSF48452">
    <property type="entry name" value="TPR-like"/>
    <property type="match status" value="2"/>
</dbReference>
<dbReference type="EMBL" id="JADWDC010000002">
    <property type="protein sequence ID" value="MCC0175561.1"/>
    <property type="molecule type" value="Genomic_DNA"/>
</dbReference>
<evidence type="ECO:0000313" key="2">
    <source>
        <dbReference type="EMBL" id="MCC0175561.1"/>
    </source>
</evidence>
<proteinExistence type="predicted"/>
<reference evidence="2" key="1">
    <citation type="journal article" date="2021" name="Antonie Van Leeuwenhoek">
        <title>Draft genome and description of Waterburya agarophytonicola gen. nov. sp. nov. (Pleurocapsales, Cyanobacteria): a seaweed symbiont.</title>
        <authorList>
            <person name="Bonthond G."/>
            <person name="Shalygin S."/>
            <person name="Bayer T."/>
            <person name="Weinberger F."/>
        </authorList>
    </citation>
    <scope>NUCLEOTIDE SEQUENCE</scope>
    <source>
        <strain evidence="2">KI4</strain>
    </source>
</reference>
<dbReference type="Pfam" id="PF13424">
    <property type="entry name" value="TPR_12"/>
    <property type="match status" value="1"/>
</dbReference>
<dbReference type="InterPro" id="IPR019734">
    <property type="entry name" value="TPR_rpt"/>
</dbReference>
<dbReference type="SMART" id="SM00028">
    <property type="entry name" value="TPR"/>
    <property type="match status" value="3"/>
</dbReference>
<accession>A0A964BP32</accession>
<sequence>MNKINILLDSCCTIFLVSGLGMSSFMTVPQIARQSALKDTAPHIAGVSSIIGTVESAIAQLSNSLVLDRQDALIPKGSGTRELTSFEKYRIEKEIAQLEKKAQTEFDRDNVNLAMKLWYRQLRLTRFIDTEAEIISLGKIGAIAWEENRSEDVRNIANRLIAIQTEESTKKRLTPNLLDELAIAYQAVRYLDKAIDVYQLILVEEKKTYNSVAKEKLLNKLGELYLGIFDYGNAANIYQELLDDNSSKEDREIQLKRLIEIYHHGRFTNKAISTRKLLIVQYIEAEKNNQIPILELANARDRVTLKQFDLAMKTYHLVFEKASTTRQLAIARDALIGIGQLYQQQEKLEPAIEIYKKLLTVEKQADNSYGAIDTYDTLGKIYLKLNQPDRAANSFQEALVIAKEFDYKVKYFNRQIEKTNLKSNSQ</sequence>
<keyword evidence="1" id="KW-0802">TPR repeat</keyword>
<dbReference type="InterPro" id="IPR011990">
    <property type="entry name" value="TPR-like_helical_dom_sf"/>
</dbReference>
<dbReference type="AlphaFoldDB" id="A0A964BP32"/>
<protein>
    <submittedName>
        <fullName evidence="2">Tetratricopeptide repeat protein</fullName>
    </submittedName>
</protein>
<dbReference type="Proteomes" id="UP000729733">
    <property type="component" value="Unassembled WGS sequence"/>
</dbReference>
<evidence type="ECO:0000256" key="1">
    <source>
        <dbReference type="PROSITE-ProRule" id="PRU00339"/>
    </source>
</evidence>
<dbReference type="PROSITE" id="PS50005">
    <property type="entry name" value="TPR"/>
    <property type="match status" value="2"/>
</dbReference>
<keyword evidence="3" id="KW-1185">Reference proteome</keyword>